<dbReference type="InterPro" id="IPR002397">
    <property type="entry name" value="Cyt_P450_B"/>
</dbReference>
<dbReference type="EMBL" id="SMFT01000006">
    <property type="protein sequence ID" value="TCJ94820.1"/>
    <property type="molecule type" value="Genomic_DNA"/>
</dbReference>
<keyword evidence="3" id="KW-0503">Monooxygenase</keyword>
<dbReference type="RefSeq" id="WP_132692113.1">
    <property type="nucleotide sequence ID" value="NZ_SMFT01000006.1"/>
</dbReference>
<dbReference type="PANTHER" id="PTHR46696:SF1">
    <property type="entry name" value="CYTOCHROME P450 YJIB-RELATED"/>
    <property type="match status" value="1"/>
</dbReference>
<comment type="caution">
    <text evidence="4">The sequence shown here is derived from an EMBL/GenBank/DDBJ whole genome shotgun (WGS) entry which is preliminary data.</text>
</comment>
<dbReference type="SUPFAM" id="SSF48264">
    <property type="entry name" value="Cytochrome P450"/>
    <property type="match status" value="1"/>
</dbReference>
<reference evidence="4 5" key="1">
    <citation type="submission" date="2019-03" db="EMBL/GenBank/DDBJ databases">
        <title>Genomic Encyclopedia of Type Strains, Phase IV (KMG-IV): sequencing the most valuable type-strain genomes for metagenomic binning, comparative biology and taxonomic classification.</title>
        <authorList>
            <person name="Goeker M."/>
        </authorList>
    </citation>
    <scope>NUCLEOTIDE SEQUENCE [LARGE SCALE GENOMIC DNA]</scope>
    <source>
        <strain evidence="4 5">DSM 15534</strain>
    </source>
</reference>
<proteinExistence type="inferred from homology"/>
<keyword evidence="5" id="KW-1185">Reference proteome</keyword>
<sequence length="383" mass="44525">MTTQYELLKDRFQYFSKHRSKEIFFDNDLNSHIILNFKTAVEFLKMPEMSSNRKKQQFSNLSTCPYSSKVLDFYSNWLMYMDGDIHKEYRQLAVKALSFSSKNLDNIVINSFNKYIRPYITTKQNNIEFVSNVLHPFTIDILSTIFGIDRDIYNKIILSSKPIVSFITNGEIGSLNERKKVLTSLELTQNILDDCIKSCKSENSFIGYLLDNKISIEKIRPLLINILIDGYDPLISVINYYFYILAKKIHVPKDISNVGLFDELVRLEPSFQYCARVAKQDVYINNYLIKKGERVTMFISSANRDPSVFMDHKQIKIRMKKDKHISFGAGKHRCLGANIAQKVVTMLISSMKELETLGIKLIDENWINNVGFRAINKLYIKVE</sequence>
<dbReference type="PROSITE" id="PS00086">
    <property type="entry name" value="CYTOCHROME_P450"/>
    <property type="match status" value="1"/>
</dbReference>
<name>A0A4R1FL90_9PAST</name>
<evidence type="ECO:0000256" key="2">
    <source>
        <dbReference type="ARBA" id="ARBA00010617"/>
    </source>
</evidence>
<dbReference type="GO" id="GO:0004497">
    <property type="term" value="F:monooxygenase activity"/>
    <property type="evidence" value="ECO:0007669"/>
    <property type="project" value="UniProtKB-KW"/>
</dbReference>
<dbReference type="GO" id="GO:0005506">
    <property type="term" value="F:iron ion binding"/>
    <property type="evidence" value="ECO:0007669"/>
    <property type="project" value="InterPro"/>
</dbReference>
<dbReference type="AlphaFoldDB" id="A0A4R1FL90"/>
<dbReference type="GO" id="GO:0020037">
    <property type="term" value="F:heme binding"/>
    <property type="evidence" value="ECO:0007669"/>
    <property type="project" value="InterPro"/>
</dbReference>
<keyword evidence="3" id="KW-0479">Metal-binding</keyword>
<organism evidence="4 5">
    <name type="scientific">Volucribacter psittacicida</name>
    <dbReference type="NCBI Taxonomy" id="203482"/>
    <lineage>
        <taxon>Bacteria</taxon>
        <taxon>Pseudomonadati</taxon>
        <taxon>Pseudomonadota</taxon>
        <taxon>Gammaproteobacteria</taxon>
        <taxon>Pasteurellales</taxon>
        <taxon>Pasteurellaceae</taxon>
        <taxon>Volucribacter</taxon>
    </lineage>
</organism>
<comment type="cofactor">
    <cofactor evidence="1">
        <name>heme</name>
        <dbReference type="ChEBI" id="CHEBI:30413"/>
    </cofactor>
</comment>
<protein>
    <submittedName>
        <fullName evidence="4">Cytochrome P450</fullName>
    </submittedName>
</protein>
<dbReference type="Pfam" id="PF00067">
    <property type="entry name" value="p450"/>
    <property type="match status" value="1"/>
</dbReference>
<keyword evidence="3" id="KW-0560">Oxidoreductase</keyword>
<keyword evidence="3" id="KW-0408">Iron</keyword>
<keyword evidence="3" id="KW-0349">Heme</keyword>
<evidence type="ECO:0000313" key="5">
    <source>
        <dbReference type="Proteomes" id="UP000294702"/>
    </source>
</evidence>
<dbReference type="InterPro" id="IPR001128">
    <property type="entry name" value="Cyt_P450"/>
</dbReference>
<dbReference type="OrthoDB" id="4258484at2"/>
<comment type="similarity">
    <text evidence="2 3">Belongs to the cytochrome P450 family.</text>
</comment>
<dbReference type="CDD" id="cd00302">
    <property type="entry name" value="cytochrome_P450"/>
    <property type="match status" value="1"/>
</dbReference>
<evidence type="ECO:0000256" key="3">
    <source>
        <dbReference type="RuleBase" id="RU000461"/>
    </source>
</evidence>
<dbReference type="InterPro" id="IPR017972">
    <property type="entry name" value="Cyt_P450_CS"/>
</dbReference>
<gene>
    <name evidence="4" type="ORF">EV694_2054</name>
</gene>
<evidence type="ECO:0000313" key="4">
    <source>
        <dbReference type="EMBL" id="TCJ94820.1"/>
    </source>
</evidence>
<evidence type="ECO:0000256" key="1">
    <source>
        <dbReference type="ARBA" id="ARBA00001971"/>
    </source>
</evidence>
<dbReference type="GO" id="GO:0016705">
    <property type="term" value="F:oxidoreductase activity, acting on paired donors, with incorporation or reduction of molecular oxygen"/>
    <property type="evidence" value="ECO:0007669"/>
    <property type="project" value="InterPro"/>
</dbReference>
<dbReference type="InterPro" id="IPR036396">
    <property type="entry name" value="Cyt_P450_sf"/>
</dbReference>
<dbReference type="PRINTS" id="PR00359">
    <property type="entry name" value="BP450"/>
</dbReference>
<accession>A0A4R1FL90</accession>
<dbReference type="PANTHER" id="PTHR46696">
    <property type="entry name" value="P450, PUTATIVE (EUROFUNG)-RELATED"/>
    <property type="match status" value="1"/>
</dbReference>
<dbReference type="Proteomes" id="UP000294702">
    <property type="component" value="Unassembled WGS sequence"/>
</dbReference>
<dbReference type="Gene3D" id="1.10.630.10">
    <property type="entry name" value="Cytochrome P450"/>
    <property type="match status" value="1"/>
</dbReference>